<organism evidence="1">
    <name type="scientific">viral metagenome</name>
    <dbReference type="NCBI Taxonomy" id="1070528"/>
    <lineage>
        <taxon>unclassified sequences</taxon>
        <taxon>metagenomes</taxon>
        <taxon>organismal metagenomes</taxon>
    </lineage>
</organism>
<gene>
    <name evidence="1" type="ORF">MM415B01538_0017</name>
</gene>
<accession>A0A6M3IJW2</accession>
<evidence type="ECO:0000313" key="1">
    <source>
        <dbReference type="EMBL" id="QJA57910.1"/>
    </source>
</evidence>
<proteinExistence type="predicted"/>
<name>A0A6M3IJW2_9ZZZZ</name>
<reference evidence="1" key="1">
    <citation type="submission" date="2020-03" db="EMBL/GenBank/DDBJ databases">
        <title>The deep terrestrial virosphere.</title>
        <authorList>
            <person name="Holmfeldt K."/>
            <person name="Nilsson E."/>
            <person name="Simone D."/>
            <person name="Lopez-Fernandez M."/>
            <person name="Wu X."/>
            <person name="de Brujin I."/>
            <person name="Lundin D."/>
            <person name="Andersson A."/>
            <person name="Bertilsson S."/>
            <person name="Dopson M."/>
        </authorList>
    </citation>
    <scope>NUCLEOTIDE SEQUENCE</scope>
    <source>
        <strain evidence="1">MM415B01538</strain>
    </source>
</reference>
<protein>
    <submittedName>
        <fullName evidence="1">Uncharacterized protein</fullName>
    </submittedName>
</protein>
<dbReference type="AlphaFoldDB" id="A0A6M3IJW2"/>
<dbReference type="EMBL" id="MT141298">
    <property type="protein sequence ID" value="QJA57910.1"/>
    <property type="molecule type" value="Genomic_DNA"/>
</dbReference>
<sequence length="187" mass="19587">MRRWTDGQNGFGDVMPTATVHIRPKFGIEGSFRQPALQISNFEDLGYNVGSYAKTMMMCATLDGDAVTACMISVPACSIVGVEVRATYGLSAGAGADACSGGFIVATCAAVASGVRAQIQAQSTLNNVCTADATFTVTFGTGAIATGNAIPVVITGETAKKALWFLDIQTWTIWTQYNDGETDCSSR</sequence>